<proteinExistence type="inferred from homology"/>
<keyword evidence="7" id="KW-1185">Reference proteome</keyword>
<name>A0A7I8W719_9ANNE</name>
<dbReference type="OrthoDB" id="5307821at2759"/>
<dbReference type="InterPro" id="IPR002347">
    <property type="entry name" value="SDR_fam"/>
</dbReference>
<evidence type="ECO:0000256" key="5">
    <source>
        <dbReference type="SAM" id="Phobius"/>
    </source>
</evidence>
<dbReference type="SUPFAM" id="SSF51735">
    <property type="entry name" value="NAD(P)-binding Rossmann-fold domains"/>
    <property type="match status" value="1"/>
</dbReference>
<comment type="caution">
    <text evidence="6">The sequence shown here is derived from an EMBL/GenBank/DDBJ whole genome shotgun (WGS) entry which is preliminary data.</text>
</comment>
<evidence type="ECO:0000256" key="4">
    <source>
        <dbReference type="RuleBase" id="RU000363"/>
    </source>
</evidence>
<dbReference type="GO" id="GO:0016020">
    <property type="term" value="C:membrane"/>
    <property type="evidence" value="ECO:0007669"/>
    <property type="project" value="TreeGrafter"/>
</dbReference>
<dbReference type="PIRSF" id="PIRSF000126">
    <property type="entry name" value="11-beta-HSD1"/>
    <property type="match status" value="1"/>
</dbReference>
<dbReference type="PRINTS" id="PR00080">
    <property type="entry name" value="SDRFAMILY"/>
</dbReference>
<keyword evidence="5" id="KW-1133">Transmembrane helix</keyword>
<sequence>MELYIGTLVIACIPVALFLISRRLLKSVKSVKDKVVLITGASSGLGEECAKVFYENGAVIVLCARRKAELERVRQSLLDNPKITADPKRIILQELDLEKSGYLNTIVQRIISKTSTIDILINNAGVSYRGVAHETELSVFSKLLKVNVLGTVELTTSVLQHMIEKESGHIVNVSSVQGKIAIPYRSAYAASKHALHAYSDSLRAEVSSKGIQVSVIAPAYIRTNLSVNSVTSSGEKHAVMDATTAKGMHPRYVAQVILSMVKDEKREVILAPFHHRLAIILRAVYPSMYFRIMNMRATKEENSYA</sequence>
<keyword evidence="2" id="KW-0560">Oxidoreductase</keyword>
<evidence type="ECO:0000256" key="2">
    <source>
        <dbReference type="ARBA" id="ARBA00023002"/>
    </source>
</evidence>
<dbReference type="EMBL" id="CAJFCJ010000020">
    <property type="protein sequence ID" value="CAD5124337.1"/>
    <property type="molecule type" value="Genomic_DNA"/>
</dbReference>
<comment type="function">
    <text evidence="3">Putative oxidoreductase.</text>
</comment>
<evidence type="ECO:0000256" key="1">
    <source>
        <dbReference type="ARBA" id="ARBA00006484"/>
    </source>
</evidence>
<evidence type="ECO:0000313" key="6">
    <source>
        <dbReference type="EMBL" id="CAD5124337.1"/>
    </source>
</evidence>
<dbReference type="PANTHER" id="PTHR44196:SF1">
    <property type="entry name" value="DEHYDROGENASE_REDUCTASE SDR FAMILY MEMBER 7B"/>
    <property type="match status" value="1"/>
</dbReference>
<dbReference type="Pfam" id="PF00106">
    <property type="entry name" value="adh_short"/>
    <property type="match status" value="1"/>
</dbReference>
<dbReference type="InterPro" id="IPR036291">
    <property type="entry name" value="NAD(P)-bd_dom_sf"/>
</dbReference>
<dbReference type="PROSITE" id="PS00061">
    <property type="entry name" value="ADH_SHORT"/>
    <property type="match status" value="1"/>
</dbReference>
<dbReference type="Gene3D" id="3.40.50.720">
    <property type="entry name" value="NAD(P)-binding Rossmann-like Domain"/>
    <property type="match status" value="1"/>
</dbReference>
<dbReference type="InterPro" id="IPR020904">
    <property type="entry name" value="Sc_DH/Rdtase_CS"/>
</dbReference>
<dbReference type="PANTHER" id="PTHR44196">
    <property type="entry name" value="DEHYDROGENASE/REDUCTASE SDR FAMILY MEMBER 7B"/>
    <property type="match status" value="1"/>
</dbReference>
<reference evidence="6 7" key="1">
    <citation type="submission" date="2020-08" db="EMBL/GenBank/DDBJ databases">
        <authorList>
            <person name="Hejnol A."/>
        </authorList>
    </citation>
    <scope>NUCLEOTIDE SEQUENCE [LARGE SCALE GENOMIC DNA]</scope>
</reference>
<evidence type="ECO:0000313" key="7">
    <source>
        <dbReference type="Proteomes" id="UP000549394"/>
    </source>
</evidence>
<feature type="transmembrane region" description="Helical" evidence="5">
    <location>
        <begin position="6"/>
        <end position="25"/>
    </location>
</feature>
<gene>
    <name evidence="6" type="ORF">DGYR_LOCUS11891</name>
</gene>
<organism evidence="6 7">
    <name type="scientific">Dimorphilus gyrociliatus</name>
    <dbReference type="NCBI Taxonomy" id="2664684"/>
    <lineage>
        <taxon>Eukaryota</taxon>
        <taxon>Metazoa</taxon>
        <taxon>Spiralia</taxon>
        <taxon>Lophotrochozoa</taxon>
        <taxon>Annelida</taxon>
        <taxon>Polychaeta</taxon>
        <taxon>Polychaeta incertae sedis</taxon>
        <taxon>Dinophilidae</taxon>
        <taxon>Dimorphilus</taxon>
    </lineage>
</organism>
<dbReference type="PRINTS" id="PR00081">
    <property type="entry name" value="GDHRDH"/>
</dbReference>
<dbReference type="AlphaFoldDB" id="A0A7I8W719"/>
<accession>A0A7I8W719</accession>
<keyword evidence="5" id="KW-0812">Transmembrane</keyword>
<keyword evidence="5" id="KW-0472">Membrane</keyword>
<comment type="similarity">
    <text evidence="1 4">Belongs to the short-chain dehydrogenases/reductases (SDR) family.</text>
</comment>
<evidence type="ECO:0000256" key="3">
    <source>
        <dbReference type="ARBA" id="ARBA00037096"/>
    </source>
</evidence>
<dbReference type="GO" id="GO:0016491">
    <property type="term" value="F:oxidoreductase activity"/>
    <property type="evidence" value="ECO:0007669"/>
    <property type="project" value="UniProtKB-KW"/>
</dbReference>
<protein>
    <submittedName>
        <fullName evidence="6">DgyrCDS12629</fullName>
    </submittedName>
</protein>
<dbReference type="Proteomes" id="UP000549394">
    <property type="component" value="Unassembled WGS sequence"/>
</dbReference>